<dbReference type="Pfam" id="PF13641">
    <property type="entry name" value="Glyco_tranf_2_3"/>
    <property type="match status" value="1"/>
</dbReference>
<keyword evidence="4" id="KW-0812">Transmembrane</keyword>
<name>A0A1Y4L9B9_9FIRM</name>
<feature type="transmembrane region" description="Helical" evidence="4">
    <location>
        <begin position="372"/>
        <end position="392"/>
    </location>
</feature>
<dbReference type="SUPFAM" id="SSF53448">
    <property type="entry name" value="Nucleotide-diphospho-sugar transferases"/>
    <property type="match status" value="1"/>
</dbReference>
<dbReference type="EMBL" id="NFKK01000004">
    <property type="protein sequence ID" value="OUP53326.1"/>
    <property type="molecule type" value="Genomic_DNA"/>
</dbReference>
<reference evidence="6" key="1">
    <citation type="submission" date="2017-04" db="EMBL/GenBank/DDBJ databases">
        <title>Function of individual gut microbiota members based on whole genome sequencing of pure cultures obtained from chicken caecum.</title>
        <authorList>
            <person name="Medvecky M."/>
            <person name="Cejkova D."/>
            <person name="Polansky O."/>
            <person name="Karasova D."/>
            <person name="Kubasova T."/>
            <person name="Cizek A."/>
            <person name="Rychlik I."/>
        </authorList>
    </citation>
    <scope>NUCLEOTIDE SEQUENCE [LARGE SCALE GENOMIC DNA]</scope>
    <source>
        <strain evidence="6">An180</strain>
    </source>
</reference>
<organism evidence="5 6">
    <name type="scientific">Butyricicoccus pullicaecorum</name>
    <dbReference type="NCBI Taxonomy" id="501571"/>
    <lineage>
        <taxon>Bacteria</taxon>
        <taxon>Bacillati</taxon>
        <taxon>Bacillota</taxon>
        <taxon>Clostridia</taxon>
        <taxon>Eubacteriales</taxon>
        <taxon>Butyricicoccaceae</taxon>
        <taxon>Butyricicoccus</taxon>
    </lineage>
</organism>
<accession>A0A1Y4L9B9</accession>
<keyword evidence="4" id="KW-0472">Membrane</keyword>
<evidence type="ECO:0000256" key="2">
    <source>
        <dbReference type="ARBA" id="ARBA00022676"/>
    </source>
</evidence>
<dbReference type="PANTHER" id="PTHR43630:SF1">
    <property type="entry name" value="POLY-BETA-1,6-N-ACETYL-D-GLUCOSAMINE SYNTHASE"/>
    <property type="match status" value="1"/>
</dbReference>
<dbReference type="CDD" id="cd06438">
    <property type="entry name" value="EpsO_like"/>
    <property type="match status" value="1"/>
</dbReference>
<feature type="transmembrane region" description="Helical" evidence="4">
    <location>
        <begin position="330"/>
        <end position="352"/>
    </location>
</feature>
<dbReference type="AlphaFoldDB" id="A0A1Y4L9B9"/>
<evidence type="ECO:0000256" key="1">
    <source>
        <dbReference type="ARBA" id="ARBA00006739"/>
    </source>
</evidence>
<evidence type="ECO:0000313" key="6">
    <source>
        <dbReference type="Proteomes" id="UP000195897"/>
    </source>
</evidence>
<protein>
    <recommendedName>
        <fullName evidence="7">Glycosyltransferase 2-like domain-containing protein</fullName>
    </recommendedName>
</protein>
<dbReference type="InterPro" id="IPR029044">
    <property type="entry name" value="Nucleotide-diphossugar_trans"/>
</dbReference>
<evidence type="ECO:0000256" key="4">
    <source>
        <dbReference type="SAM" id="Phobius"/>
    </source>
</evidence>
<dbReference type="Gene3D" id="3.90.550.10">
    <property type="entry name" value="Spore Coat Polysaccharide Biosynthesis Protein SpsA, Chain A"/>
    <property type="match status" value="1"/>
</dbReference>
<evidence type="ECO:0008006" key="7">
    <source>
        <dbReference type="Google" id="ProtNLM"/>
    </source>
</evidence>
<sequence length="458" mass="51859">MWYFNCTNTANTVIQKRKKGYERKGSDGFMFAIPWLKAGIFLISIVSVLYLVYFALYLPYALRPARKWAKQAPRCRFAVLVAARNEQAVIGNLVETLMAQDYPKELYDVIVIPNNCTDDTAGEAHRAGALIMECTEPVHTKGDALRQIIDKLMQQDRYDAICVFDADNLVDPGFLAGMNDAWCAGVPAGQGYRDSKNPQDSMISACYSIYYWMVNRLFSQTRAHVGLSAVVNGSGFMVSMDWLRRHDGWHTVTLTEDIEFTTQCILGGERVAWVPEAKTYDEQPLTFAQSWRQRCRWSVGLIQCLRVYGPRLIRDRHCANGQLHARLDQILFLFAPLFQLMYLISLAMTGILGALQIHYAVAPYSDVLYEPLMSLAMSFVGTVVLAMAVIVLERKPLLNMGKGVLGYWLFVMSWIPINIVALCNPNLEWKAIPHTRSLRMDEMKDAGAMKGVKMEKSR</sequence>
<gene>
    <name evidence="5" type="ORF">B5F17_04805</name>
</gene>
<comment type="similarity">
    <text evidence="1">Belongs to the glycosyltransferase 2 family.</text>
</comment>
<proteinExistence type="inferred from homology"/>
<comment type="caution">
    <text evidence="5">The sequence shown here is derived from an EMBL/GenBank/DDBJ whole genome shotgun (WGS) entry which is preliminary data.</text>
</comment>
<keyword evidence="4" id="KW-1133">Transmembrane helix</keyword>
<dbReference type="Proteomes" id="UP000195897">
    <property type="component" value="Unassembled WGS sequence"/>
</dbReference>
<dbReference type="GO" id="GO:0016757">
    <property type="term" value="F:glycosyltransferase activity"/>
    <property type="evidence" value="ECO:0007669"/>
    <property type="project" value="UniProtKB-KW"/>
</dbReference>
<feature type="transmembrane region" description="Helical" evidence="4">
    <location>
        <begin position="38"/>
        <end position="60"/>
    </location>
</feature>
<keyword evidence="3" id="KW-0808">Transferase</keyword>
<evidence type="ECO:0000256" key="3">
    <source>
        <dbReference type="ARBA" id="ARBA00022679"/>
    </source>
</evidence>
<dbReference type="PANTHER" id="PTHR43630">
    <property type="entry name" value="POLY-BETA-1,6-N-ACETYL-D-GLUCOSAMINE SYNTHASE"/>
    <property type="match status" value="1"/>
</dbReference>
<feature type="transmembrane region" description="Helical" evidence="4">
    <location>
        <begin position="404"/>
        <end position="422"/>
    </location>
</feature>
<keyword evidence="2" id="KW-0328">Glycosyltransferase</keyword>
<evidence type="ECO:0000313" key="5">
    <source>
        <dbReference type="EMBL" id="OUP53326.1"/>
    </source>
</evidence>